<dbReference type="AlphaFoldDB" id="A0A543CQN7"/>
<dbReference type="Proteomes" id="UP000316096">
    <property type="component" value="Unassembled WGS sequence"/>
</dbReference>
<keyword evidence="1" id="KW-0812">Transmembrane</keyword>
<accession>A0A543CQN7</accession>
<proteinExistence type="predicted"/>
<keyword evidence="1" id="KW-0472">Membrane</keyword>
<evidence type="ECO:0008006" key="4">
    <source>
        <dbReference type="Google" id="ProtNLM"/>
    </source>
</evidence>
<comment type="caution">
    <text evidence="2">The sequence shown here is derived from an EMBL/GenBank/DDBJ whole genome shotgun (WGS) entry which is preliminary data.</text>
</comment>
<evidence type="ECO:0000313" key="2">
    <source>
        <dbReference type="EMBL" id="TQL99399.1"/>
    </source>
</evidence>
<protein>
    <recommendedName>
        <fullName evidence="4">CU044_5270 family protein</fullName>
    </recommendedName>
</protein>
<dbReference type="OrthoDB" id="3532098at2"/>
<reference evidence="2 3" key="1">
    <citation type="submission" date="2019-06" db="EMBL/GenBank/DDBJ databases">
        <title>Sequencing the genomes of 1000 actinobacteria strains.</title>
        <authorList>
            <person name="Klenk H.-P."/>
        </authorList>
    </citation>
    <scope>NUCLEOTIDE SEQUENCE [LARGE SCALE GENOMIC DNA]</scope>
    <source>
        <strain evidence="2 3">DSM 102200</strain>
    </source>
</reference>
<dbReference type="EMBL" id="VFOZ01000001">
    <property type="protein sequence ID" value="TQL99399.1"/>
    <property type="molecule type" value="Genomic_DNA"/>
</dbReference>
<keyword evidence="3" id="KW-1185">Reference proteome</keyword>
<sequence length="279" mass="30906">MDDLRMLGTLLAEPGPTPEMLERSRQRLRDTMRGPIRRRRARWPAAMLGLTAVATAVAVAVAIGSRPAPAPGRSSSMSGRQVLLAAAVKAEAKPASSGIYWHVKRVDAEPDEHHKIVVSTYETWTRRDGKMWSREGSDRVQAARKRTHFELGGKRYTFAQLQRLPTDPEKLKAKAKEARNTFPGILISNLEDLLTELPVPPKVRATAFRALATLPAIQNLGKVKGGQHLRFSIDGAGTDIIIDPKTTNLSNEAFTDFGGEWDSMGTFTWTSEWTDELPR</sequence>
<evidence type="ECO:0000313" key="3">
    <source>
        <dbReference type="Proteomes" id="UP000316096"/>
    </source>
</evidence>
<dbReference type="RefSeq" id="WP_141958169.1">
    <property type="nucleotide sequence ID" value="NZ_VFOZ01000001.1"/>
</dbReference>
<organism evidence="2 3">
    <name type="scientific">Actinoallomurus bryophytorum</name>
    <dbReference type="NCBI Taxonomy" id="1490222"/>
    <lineage>
        <taxon>Bacteria</taxon>
        <taxon>Bacillati</taxon>
        <taxon>Actinomycetota</taxon>
        <taxon>Actinomycetes</taxon>
        <taxon>Streptosporangiales</taxon>
        <taxon>Thermomonosporaceae</taxon>
        <taxon>Actinoallomurus</taxon>
    </lineage>
</organism>
<dbReference type="NCBIfam" id="NF038083">
    <property type="entry name" value="CU044_5270_fam"/>
    <property type="match status" value="1"/>
</dbReference>
<evidence type="ECO:0000256" key="1">
    <source>
        <dbReference type="SAM" id="Phobius"/>
    </source>
</evidence>
<keyword evidence="1" id="KW-1133">Transmembrane helix</keyword>
<feature type="transmembrane region" description="Helical" evidence="1">
    <location>
        <begin position="43"/>
        <end position="64"/>
    </location>
</feature>
<dbReference type="InterPro" id="IPR047789">
    <property type="entry name" value="CU044_5270-like"/>
</dbReference>
<name>A0A543CQN7_9ACTN</name>
<gene>
    <name evidence="2" type="ORF">FB559_5080</name>
</gene>